<name>A0A9P8IF50_9PEZI</name>
<dbReference type="PANTHER" id="PTHR28043">
    <property type="entry name" value="INCREASED RECOMBINATION CENTERS PROTEIN 6"/>
    <property type="match status" value="1"/>
</dbReference>
<proteinExistence type="predicted"/>
<dbReference type="PANTHER" id="PTHR28043:SF1">
    <property type="entry name" value="INCREASED RECOMBINATION CENTERS PROTEIN 6"/>
    <property type="match status" value="1"/>
</dbReference>
<organism evidence="2 3">
    <name type="scientific">Trichoglossum hirsutum</name>
    <dbReference type="NCBI Taxonomy" id="265104"/>
    <lineage>
        <taxon>Eukaryota</taxon>
        <taxon>Fungi</taxon>
        <taxon>Dikarya</taxon>
        <taxon>Ascomycota</taxon>
        <taxon>Pezizomycotina</taxon>
        <taxon>Geoglossomycetes</taxon>
        <taxon>Geoglossales</taxon>
        <taxon>Geoglossaceae</taxon>
        <taxon>Trichoglossum</taxon>
    </lineage>
</organism>
<evidence type="ECO:0000256" key="1">
    <source>
        <dbReference type="SAM" id="MobiDB-lite"/>
    </source>
</evidence>
<feature type="compositionally biased region" description="Polar residues" evidence="1">
    <location>
        <begin position="1"/>
        <end position="18"/>
    </location>
</feature>
<dbReference type="EMBL" id="JAGHQM010002494">
    <property type="protein sequence ID" value="KAH0548605.1"/>
    <property type="molecule type" value="Genomic_DNA"/>
</dbReference>
<dbReference type="GO" id="GO:0030674">
    <property type="term" value="F:protein-macromolecule adaptor activity"/>
    <property type="evidence" value="ECO:0007669"/>
    <property type="project" value="TreeGrafter"/>
</dbReference>
<gene>
    <name evidence="2" type="ORF">GP486_007851</name>
</gene>
<dbReference type="Gene3D" id="3.40.50.11960">
    <property type="match status" value="1"/>
</dbReference>
<feature type="region of interest" description="Disordered" evidence="1">
    <location>
        <begin position="1"/>
        <end position="21"/>
    </location>
</feature>
<comment type="caution">
    <text evidence="2">The sequence shown here is derived from an EMBL/GenBank/DDBJ whole genome shotgun (WGS) entry which is preliminary data.</text>
</comment>
<keyword evidence="3" id="KW-1185">Reference proteome</keyword>
<sequence length="182" mass="19654">MDKTSDITGSAPTQTSDTPAGLSHALQLDTTYYKASIPIWVDQIPDNNHSEWTEEYLKADAKDVLKVLGAFVLVFRKPMDEEALSGVKTSLEAISTVVKKGCGYSWDGICLAVGMAQSATPHLQLGFEEWEDVCRGYQFEYVDSEAKGRNEFGGVCACVSLLLPPSASHYITLSLLATGAPG</sequence>
<protein>
    <submittedName>
        <fullName evidence="2">Uncharacterized protein</fullName>
    </submittedName>
</protein>
<dbReference type="GO" id="GO:0016192">
    <property type="term" value="P:vesicle-mediated transport"/>
    <property type="evidence" value="ECO:0007669"/>
    <property type="project" value="InterPro"/>
</dbReference>
<evidence type="ECO:0000313" key="2">
    <source>
        <dbReference type="EMBL" id="KAH0548605.1"/>
    </source>
</evidence>
<dbReference type="AlphaFoldDB" id="A0A9P8IF50"/>
<dbReference type="InterPro" id="IPR034627">
    <property type="entry name" value="Irc6"/>
</dbReference>
<accession>A0A9P8IF50</accession>
<reference evidence="2" key="1">
    <citation type="submission" date="2021-03" db="EMBL/GenBank/DDBJ databases">
        <title>Comparative genomics and phylogenomic investigation of the class Geoglossomycetes provide insights into ecological specialization and systematics.</title>
        <authorList>
            <person name="Melie T."/>
            <person name="Pirro S."/>
            <person name="Miller A.N."/>
            <person name="Quandt A."/>
        </authorList>
    </citation>
    <scope>NUCLEOTIDE SEQUENCE</scope>
    <source>
        <strain evidence="2">CAQ_001_2017</strain>
    </source>
</reference>
<evidence type="ECO:0000313" key="3">
    <source>
        <dbReference type="Proteomes" id="UP000750711"/>
    </source>
</evidence>
<dbReference type="Proteomes" id="UP000750711">
    <property type="component" value="Unassembled WGS sequence"/>
</dbReference>